<dbReference type="GO" id="GO:0009378">
    <property type="term" value="F:four-way junction helicase activity"/>
    <property type="evidence" value="ECO:0007669"/>
    <property type="project" value="TreeGrafter"/>
</dbReference>
<dbReference type="GO" id="GO:0005634">
    <property type="term" value="C:nucleus"/>
    <property type="evidence" value="ECO:0007669"/>
    <property type="project" value="TreeGrafter"/>
</dbReference>
<dbReference type="SUPFAM" id="SSF52540">
    <property type="entry name" value="P-loop containing nucleoside triphosphate hydrolases"/>
    <property type="match status" value="1"/>
</dbReference>
<accession>K1QEX0</accession>
<dbReference type="PANTHER" id="PTHR13710">
    <property type="entry name" value="DNA HELICASE RECQ FAMILY MEMBER"/>
    <property type="match status" value="1"/>
</dbReference>
<dbReference type="GO" id="GO:0005694">
    <property type="term" value="C:chromosome"/>
    <property type="evidence" value="ECO:0007669"/>
    <property type="project" value="TreeGrafter"/>
</dbReference>
<dbReference type="Pfam" id="PF00270">
    <property type="entry name" value="DEAD"/>
    <property type="match status" value="1"/>
</dbReference>
<dbReference type="Gene3D" id="3.40.50.300">
    <property type="entry name" value="P-loop containing nucleotide triphosphate hydrolases"/>
    <property type="match status" value="1"/>
</dbReference>
<organism evidence="2">
    <name type="scientific">Magallana gigas</name>
    <name type="common">Pacific oyster</name>
    <name type="synonym">Crassostrea gigas</name>
    <dbReference type="NCBI Taxonomy" id="29159"/>
    <lineage>
        <taxon>Eukaryota</taxon>
        <taxon>Metazoa</taxon>
        <taxon>Spiralia</taxon>
        <taxon>Lophotrochozoa</taxon>
        <taxon>Mollusca</taxon>
        <taxon>Bivalvia</taxon>
        <taxon>Autobranchia</taxon>
        <taxon>Pteriomorphia</taxon>
        <taxon>Ostreida</taxon>
        <taxon>Ostreoidea</taxon>
        <taxon>Ostreidae</taxon>
        <taxon>Magallana</taxon>
    </lineage>
</organism>
<evidence type="ECO:0000256" key="1">
    <source>
        <dbReference type="ARBA" id="ARBA00005446"/>
    </source>
</evidence>
<keyword evidence="2" id="KW-0067">ATP-binding</keyword>
<evidence type="ECO:0000313" key="2">
    <source>
        <dbReference type="EMBL" id="EKC27395.1"/>
    </source>
</evidence>
<dbReference type="HOGENOM" id="CLU_883517_0_0_1"/>
<proteinExistence type="inferred from homology"/>
<dbReference type="GO" id="GO:0043138">
    <property type="term" value="F:3'-5' DNA helicase activity"/>
    <property type="evidence" value="ECO:0007669"/>
    <property type="project" value="TreeGrafter"/>
</dbReference>
<dbReference type="AlphaFoldDB" id="K1QEX0"/>
<comment type="similarity">
    <text evidence="1">Belongs to the helicase family. RecQ subfamily.</text>
</comment>
<dbReference type="InterPro" id="IPR014001">
    <property type="entry name" value="Helicase_ATP-bd"/>
</dbReference>
<dbReference type="GO" id="GO:0003676">
    <property type="term" value="F:nucleic acid binding"/>
    <property type="evidence" value="ECO:0007669"/>
    <property type="project" value="InterPro"/>
</dbReference>
<keyword evidence="2" id="KW-0378">Hydrolase</keyword>
<keyword evidence="2" id="KW-0547">Nucleotide-binding</keyword>
<dbReference type="InterPro" id="IPR027417">
    <property type="entry name" value="P-loop_NTPase"/>
</dbReference>
<reference evidence="2" key="1">
    <citation type="journal article" date="2012" name="Nature">
        <title>The oyster genome reveals stress adaptation and complexity of shell formation.</title>
        <authorList>
            <person name="Zhang G."/>
            <person name="Fang X."/>
            <person name="Guo X."/>
            <person name="Li L."/>
            <person name="Luo R."/>
            <person name="Xu F."/>
            <person name="Yang P."/>
            <person name="Zhang L."/>
            <person name="Wang X."/>
            <person name="Qi H."/>
            <person name="Xiong Z."/>
            <person name="Que H."/>
            <person name="Xie Y."/>
            <person name="Holland P.W."/>
            <person name="Paps J."/>
            <person name="Zhu Y."/>
            <person name="Wu F."/>
            <person name="Chen Y."/>
            <person name="Wang J."/>
            <person name="Peng C."/>
            <person name="Meng J."/>
            <person name="Yang L."/>
            <person name="Liu J."/>
            <person name="Wen B."/>
            <person name="Zhang N."/>
            <person name="Huang Z."/>
            <person name="Zhu Q."/>
            <person name="Feng Y."/>
            <person name="Mount A."/>
            <person name="Hedgecock D."/>
            <person name="Xu Z."/>
            <person name="Liu Y."/>
            <person name="Domazet-Loso T."/>
            <person name="Du Y."/>
            <person name="Sun X."/>
            <person name="Zhang S."/>
            <person name="Liu B."/>
            <person name="Cheng P."/>
            <person name="Jiang X."/>
            <person name="Li J."/>
            <person name="Fan D."/>
            <person name="Wang W."/>
            <person name="Fu W."/>
            <person name="Wang T."/>
            <person name="Wang B."/>
            <person name="Zhang J."/>
            <person name="Peng Z."/>
            <person name="Li Y."/>
            <person name="Li N."/>
            <person name="Wang J."/>
            <person name="Chen M."/>
            <person name="He Y."/>
            <person name="Tan F."/>
            <person name="Song X."/>
            <person name="Zheng Q."/>
            <person name="Huang R."/>
            <person name="Yang H."/>
            <person name="Du X."/>
            <person name="Chen L."/>
            <person name="Yang M."/>
            <person name="Gaffney P.M."/>
            <person name="Wang S."/>
            <person name="Luo L."/>
            <person name="She Z."/>
            <person name="Ming Y."/>
            <person name="Huang W."/>
            <person name="Zhang S."/>
            <person name="Huang B."/>
            <person name="Zhang Y."/>
            <person name="Qu T."/>
            <person name="Ni P."/>
            <person name="Miao G."/>
            <person name="Wang J."/>
            <person name="Wang Q."/>
            <person name="Steinberg C.E."/>
            <person name="Wang H."/>
            <person name="Li N."/>
            <person name="Qian L."/>
            <person name="Zhang G."/>
            <person name="Li Y."/>
            <person name="Yang H."/>
            <person name="Liu X."/>
            <person name="Wang J."/>
            <person name="Yin Y."/>
            <person name="Wang J."/>
        </authorList>
    </citation>
    <scope>NUCLEOTIDE SEQUENCE [LARGE SCALE GENOMIC DNA]</scope>
    <source>
        <strain evidence="2">05x7-T-G4-1.051#20</strain>
    </source>
</reference>
<dbReference type="PROSITE" id="PS51192">
    <property type="entry name" value="HELICASE_ATP_BIND_1"/>
    <property type="match status" value="1"/>
</dbReference>
<name>K1QEX0_MAGGI</name>
<dbReference type="EMBL" id="JH818241">
    <property type="protein sequence ID" value="EKC27395.1"/>
    <property type="molecule type" value="Genomic_DNA"/>
</dbReference>
<protein>
    <submittedName>
        <fullName evidence="2">Werner syndrome ATP-dependent helicase</fullName>
    </submittedName>
</protein>
<dbReference type="InParanoid" id="K1QEX0"/>
<sequence length="315" mass="36011">MTSFEDCVVFASKSLGLDFSLKDKQLETLRALYDGHDCVSVMPTGYGKSVIFQCLPWLFQCKRGLQYPLITLVVSPLTSLMQDQVMTLCEKGIKACFLNCEGTHGSTYKLRGEEENDSDDDQDKTDVHASCSTSLIDLQRGAYNIIYAHPETLLNNRNISSMLRSKLYKQRVCAVVIDEVHMVSEWGMSFRKAFKKLSELVCIFPLPDTVHLAMTATATPTAIKELVDDLQFTDTTTITVNPDRPNIKLEIQTRLPNIRKYEKLDELLHPLAQELRDLLSCFPLTIMKHLHIIWDAIMDWRIMQILHSKEFHYQG</sequence>
<gene>
    <name evidence="2" type="ORF">CGI_10005227</name>
</gene>
<keyword evidence="2" id="KW-0347">Helicase</keyword>
<dbReference type="GO" id="GO:0000724">
    <property type="term" value="P:double-strand break repair via homologous recombination"/>
    <property type="evidence" value="ECO:0007669"/>
    <property type="project" value="TreeGrafter"/>
</dbReference>
<dbReference type="PANTHER" id="PTHR13710:SF120">
    <property type="entry name" value="BIFUNCTIONAL 3'-5' EXONUCLEASE_ATP-DEPENDENT HELICASE WRN"/>
    <property type="match status" value="1"/>
</dbReference>
<dbReference type="SMART" id="SM00487">
    <property type="entry name" value="DEXDc"/>
    <property type="match status" value="1"/>
</dbReference>
<dbReference type="GO" id="GO:0005524">
    <property type="term" value="F:ATP binding"/>
    <property type="evidence" value="ECO:0007669"/>
    <property type="project" value="InterPro"/>
</dbReference>
<dbReference type="InterPro" id="IPR011545">
    <property type="entry name" value="DEAD/DEAH_box_helicase_dom"/>
</dbReference>
<dbReference type="GO" id="GO:0005737">
    <property type="term" value="C:cytoplasm"/>
    <property type="evidence" value="ECO:0007669"/>
    <property type="project" value="TreeGrafter"/>
</dbReference>